<gene>
    <name evidence="2" type="ORF">ISN44_As09g008680</name>
</gene>
<protein>
    <recommendedName>
        <fullName evidence="4">DUF4283 domain-containing protein</fullName>
    </recommendedName>
</protein>
<accession>A0A8T2AG95</accession>
<dbReference type="EMBL" id="JAEFBJ010000009">
    <property type="protein sequence ID" value="KAG7572505.1"/>
    <property type="molecule type" value="Genomic_DNA"/>
</dbReference>
<reference evidence="2 3" key="1">
    <citation type="submission" date="2020-12" db="EMBL/GenBank/DDBJ databases">
        <title>Concerted genomic and epigenomic changes stabilize Arabidopsis allopolyploids.</title>
        <authorList>
            <person name="Chen Z."/>
        </authorList>
    </citation>
    <scope>NUCLEOTIDE SEQUENCE [LARGE SCALE GENOMIC DNA]</scope>
    <source>
        <strain evidence="2">As9502</strain>
        <tissue evidence="2">Leaf</tissue>
    </source>
</reference>
<keyword evidence="3" id="KW-1185">Reference proteome</keyword>
<feature type="compositionally biased region" description="Basic and acidic residues" evidence="1">
    <location>
        <begin position="152"/>
        <end position="162"/>
    </location>
</feature>
<evidence type="ECO:0000313" key="3">
    <source>
        <dbReference type="Proteomes" id="UP000694251"/>
    </source>
</evidence>
<dbReference type="OrthoDB" id="1931768at2759"/>
<evidence type="ECO:0000313" key="2">
    <source>
        <dbReference type="EMBL" id="KAG7572505.1"/>
    </source>
</evidence>
<evidence type="ECO:0008006" key="4">
    <source>
        <dbReference type="Google" id="ProtNLM"/>
    </source>
</evidence>
<dbReference type="Proteomes" id="UP000694251">
    <property type="component" value="Chromosome 9"/>
</dbReference>
<sequence length="391" mass="44991">MYRSRPLSPDASPVHRYFHPHRLTRIITRRTGHDSRDRGTLNCSDRSRPLLSVGHFHHATRSFGDRYIRPHHSQLHGANYPNEEVCYDHDFDSRDIINMGYTIDIIESHLNWKIEVLQEGYTDPTKYTEWGSDQSYHEEEEEVAALEENLIDDSKSKEKEYPTDEEETYFEEQVNEKRFEDYSRRNDERRSPPVDPMSEPENSVSPLGDSSSSQIKQQSSAAVVNKYLVLKKHDFEVSLVDGVPTSEVPSEVISDSIPVWDNFMIGRFHSTAPHVAKIHVIVNKIWPLGDKTVRIGVFEHNSTSVRFHIRDPSTRLRVLQRVISKNGIIFTIKELGLGLLSGFQDPIRDPLRKIGYPDQADPDPDNRFMDPLKTDSDPDINIFVIRISGSG</sequence>
<feature type="compositionally biased region" description="Basic and acidic residues" evidence="1">
    <location>
        <begin position="174"/>
        <end position="192"/>
    </location>
</feature>
<feature type="region of interest" description="Disordered" evidence="1">
    <location>
        <begin position="147"/>
        <end position="216"/>
    </location>
</feature>
<dbReference type="AlphaFoldDB" id="A0A8T2AG95"/>
<evidence type="ECO:0000256" key="1">
    <source>
        <dbReference type="SAM" id="MobiDB-lite"/>
    </source>
</evidence>
<organism evidence="2 3">
    <name type="scientific">Arabidopsis suecica</name>
    <name type="common">Swedish thale-cress</name>
    <name type="synonym">Cardaminopsis suecica</name>
    <dbReference type="NCBI Taxonomy" id="45249"/>
    <lineage>
        <taxon>Eukaryota</taxon>
        <taxon>Viridiplantae</taxon>
        <taxon>Streptophyta</taxon>
        <taxon>Embryophyta</taxon>
        <taxon>Tracheophyta</taxon>
        <taxon>Spermatophyta</taxon>
        <taxon>Magnoliopsida</taxon>
        <taxon>eudicotyledons</taxon>
        <taxon>Gunneridae</taxon>
        <taxon>Pentapetalae</taxon>
        <taxon>rosids</taxon>
        <taxon>malvids</taxon>
        <taxon>Brassicales</taxon>
        <taxon>Brassicaceae</taxon>
        <taxon>Camelineae</taxon>
        <taxon>Arabidopsis</taxon>
    </lineage>
</organism>
<feature type="compositionally biased region" description="Polar residues" evidence="1">
    <location>
        <begin position="200"/>
        <end position="209"/>
    </location>
</feature>
<name>A0A8T2AG95_ARASU</name>
<proteinExistence type="predicted"/>
<comment type="caution">
    <text evidence="2">The sequence shown here is derived from an EMBL/GenBank/DDBJ whole genome shotgun (WGS) entry which is preliminary data.</text>
</comment>